<dbReference type="PANTHER" id="PTHR36455:SF1">
    <property type="entry name" value="BLR8292 PROTEIN"/>
    <property type="match status" value="1"/>
</dbReference>
<dbReference type="NCBIfam" id="NF033819">
    <property type="entry name" value="IS66_TnpB"/>
    <property type="match status" value="1"/>
</dbReference>
<evidence type="ECO:0000313" key="2">
    <source>
        <dbReference type="Proteomes" id="UP001138540"/>
    </source>
</evidence>
<dbReference type="InterPro" id="IPR008878">
    <property type="entry name" value="Transposase_IS66_Orf2"/>
</dbReference>
<proteinExistence type="predicted"/>
<protein>
    <submittedName>
        <fullName evidence="1">Transposase</fullName>
    </submittedName>
</protein>
<gene>
    <name evidence="1" type="ORF">HNP60_002629</name>
</gene>
<organism evidence="1 2">
    <name type="scientific">Sphingobium lignivorans</name>
    <dbReference type="NCBI Taxonomy" id="2735886"/>
    <lineage>
        <taxon>Bacteria</taxon>
        <taxon>Pseudomonadati</taxon>
        <taxon>Pseudomonadota</taxon>
        <taxon>Alphaproteobacteria</taxon>
        <taxon>Sphingomonadales</taxon>
        <taxon>Sphingomonadaceae</taxon>
        <taxon>Sphingobium</taxon>
    </lineage>
</organism>
<accession>A0ABR6NH96</accession>
<dbReference type="EMBL" id="JACHKA010000001">
    <property type="protein sequence ID" value="MBB5986655.1"/>
    <property type="molecule type" value="Genomic_DNA"/>
</dbReference>
<dbReference type="PANTHER" id="PTHR36455">
    <property type="match status" value="1"/>
</dbReference>
<keyword evidence="2" id="KW-1185">Reference proteome</keyword>
<sequence length="121" mass="13694">MIIPPGPLKVLVATQPVDFRKGIVGLASLVQRELRLDPFSDMLFIFRARRADRIKLLVWDGTGLVLVTKRLHDEKFRWPRPGDGVMKLSAAQASALVEGLDWSRVHVPRSQTRSTRSRPRA</sequence>
<evidence type="ECO:0000313" key="1">
    <source>
        <dbReference type="EMBL" id="MBB5986655.1"/>
    </source>
</evidence>
<reference evidence="1 2" key="1">
    <citation type="submission" date="2020-08" db="EMBL/GenBank/DDBJ databases">
        <title>Exploring microbial biodiversity for novel pathways involved in the catabolism of aromatic compounds derived from lignin.</title>
        <authorList>
            <person name="Elkins J."/>
        </authorList>
    </citation>
    <scope>NUCLEOTIDE SEQUENCE [LARGE SCALE GENOMIC DNA]</scope>
    <source>
        <strain evidence="1 2">B1D3A</strain>
    </source>
</reference>
<dbReference type="Proteomes" id="UP001138540">
    <property type="component" value="Unassembled WGS sequence"/>
</dbReference>
<dbReference type="RefSeq" id="WP_184154407.1">
    <property type="nucleotide sequence ID" value="NZ_JACHKA010000001.1"/>
</dbReference>
<dbReference type="Pfam" id="PF05717">
    <property type="entry name" value="TnpB_IS66"/>
    <property type="match status" value="1"/>
</dbReference>
<name>A0ABR6NH96_9SPHN</name>
<comment type="caution">
    <text evidence="1">The sequence shown here is derived from an EMBL/GenBank/DDBJ whole genome shotgun (WGS) entry which is preliminary data.</text>
</comment>